<dbReference type="Proteomes" id="UP000070612">
    <property type="component" value="Unassembled WGS sequence"/>
</dbReference>
<evidence type="ECO:0000256" key="1">
    <source>
        <dbReference type="SAM" id="Phobius"/>
    </source>
</evidence>
<keyword evidence="3" id="KW-1185">Reference proteome</keyword>
<name>A0A132PDT7_9MYCO</name>
<dbReference type="EMBL" id="LGTW01000027">
    <property type="protein sequence ID" value="KWX20498.1"/>
    <property type="molecule type" value="Genomic_DNA"/>
</dbReference>
<dbReference type="STRING" id="59750.AWC31_00495"/>
<keyword evidence="1" id="KW-1133">Transmembrane helix</keyword>
<organism evidence="2 3">
    <name type="scientific">Mycolicibacterium wolinskyi</name>
    <dbReference type="NCBI Taxonomy" id="59750"/>
    <lineage>
        <taxon>Bacteria</taxon>
        <taxon>Bacillati</taxon>
        <taxon>Actinomycetota</taxon>
        <taxon>Actinomycetes</taxon>
        <taxon>Mycobacteriales</taxon>
        <taxon>Mycobacteriaceae</taxon>
        <taxon>Mycolicibacterium</taxon>
    </lineage>
</organism>
<dbReference type="Pfam" id="PF26327">
    <property type="entry name" value="LpqS"/>
    <property type="match status" value="1"/>
</dbReference>
<gene>
    <name evidence="2" type="ORF">AFM11_30490</name>
</gene>
<feature type="transmembrane region" description="Helical" evidence="1">
    <location>
        <begin position="90"/>
        <end position="109"/>
    </location>
</feature>
<evidence type="ECO:0008006" key="4">
    <source>
        <dbReference type="Google" id="ProtNLM"/>
    </source>
</evidence>
<dbReference type="AlphaFoldDB" id="A0A132PDT7"/>
<dbReference type="PATRIC" id="fig|59750.3.peg.3997"/>
<reference evidence="2 3" key="1">
    <citation type="submission" date="2015-07" db="EMBL/GenBank/DDBJ databases">
        <title>A draft genome sequence of Mycobacterium wolinskyi.</title>
        <authorList>
            <person name="de Man T.J."/>
            <person name="Perry K.A."/>
            <person name="Coulliette A.D."/>
            <person name="Jensen B."/>
            <person name="Toney N.C."/>
            <person name="Limbago B.M."/>
            <person name="Noble-Wang J."/>
        </authorList>
    </citation>
    <scope>NUCLEOTIDE SEQUENCE [LARGE SCALE GENOMIC DNA]</scope>
    <source>
        <strain evidence="2 3">CDC_01</strain>
    </source>
</reference>
<evidence type="ECO:0000313" key="3">
    <source>
        <dbReference type="Proteomes" id="UP000070612"/>
    </source>
</evidence>
<accession>A0A132PDT7</accession>
<keyword evidence="1" id="KW-0812">Transmembrane</keyword>
<evidence type="ECO:0000313" key="2">
    <source>
        <dbReference type="EMBL" id="KWX20498.1"/>
    </source>
</evidence>
<proteinExistence type="predicted"/>
<sequence>MVNIVRHPTVPQAAWSRSAITFSVVALIVAISAVLAGPVHGDAPDRHQPHVLASTAQHAGASASLDHPHIQRDTSVAAPDVFTTAVLPRAATMLVVLAIAAAVAAIWLWQIRAAAATQRAPPPLGVCPLSGRTLLVRFCIDRC</sequence>
<dbReference type="InterPro" id="IPR058714">
    <property type="entry name" value="LpqS"/>
</dbReference>
<comment type="caution">
    <text evidence="2">The sequence shown here is derived from an EMBL/GenBank/DDBJ whole genome shotgun (WGS) entry which is preliminary data.</text>
</comment>
<feature type="transmembrane region" description="Helical" evidence="1">
    <location>
        <begin position="20"/>
        <end position="39"/>
    </location>
</feature>
<protein>
    <recommendedName>
        <fullName evidence="4">Lipoprotein LpqS</fullName>
    </recommendedName>
</protein>
<keyword evidence="1" id="KW-0472">Membrane</keyword>